<reference evidence="2 3" key="1">
    <citation type="submission" date="2016-08" db="EMBL/GenBank/DDBJ databases">
        <title>Complete genome sequence of Fictibacillus arsenicus G25-54, a strain with toxicity to nematodes and a potential arsenic-resistance activity.</title>
        <authorList>
            <person name="Zheng Z."/>
        </authorList>
    </citation>
    <scope>NUCLEOTIDE SEQUENCE [LARGE SCALE GENOMIC DNA]</scope>
    <source>
        <strain evidence="2 3">G25-54</strain>
    </source>
</reference>
<gene>
    <name evidence="2" type="ORF">ABE41_006840</name>
</gene>
<dbReference type="KEGG" id="far:ABE41_006840"/>
<dbReference type="EMBL" id="CP016761">
    <property type="protein sequence ID" value="ANX11720.1"/>
    <property type="molecule type" value="Genomic_DNA"/>
</dbReference>
<dbReference type="Proteomes" id="UP000077412">
    <property type="component" value="Chromosome"/>
</dbReference>
<keyword evidence="3" id="KW-1185">Reference proteome</keyword>
<proteinExistence type="predicted"/>
<keyword evidence="1" id="KW-0472">Membrane</keyword>
<keyword evidence="1" id="KW-1133">Transmembrane helix</keyword>
<feature type="transmembrane region" description="Helical" evidence="1">
    <location>
        <begin position="31"/>
        <end position="50"/>
    </location>
</feature>
<feature type="transmembrane region" description="Helical" evidence="1">
    <location>
        <begin position="7"/>
        <end position="25"/>
    </location>
</feature>
<keyword evidence="1" id="KW-0812">Transmembrane</keyword>
<evidence type="ECO:0000256" key="1">
    <source>
        <dbReference type="SAM" id="Phobius"/>
    </source>
</evidence>
<sequence>MRRNLNYVTFFILLFCSSIMGGYALKAAFKFSVTIGYGIGILFLLAAVYYQSKRKQDQNNFQK</sequence>
<evidence type="ECO:0000313" key="2">
    <source>
        <dbReference type="EMBL" id="ANX11720.1"/>
    </source>
</evidence>
<protein>
    <submittedName>
        <fullName evidence="2">Uncharacterized protein</fullName>
    </submittedName>
</protein>
<organism evidence="2 3">
    <name type="scientific">Fictibacillus arsenicus</name>
    <dbReference type="NCBI Taxonomy" id="255247"/>
    <lineage>
        <taxon>Bacteria</taxon>
        <taxon>Bacillati</taxon>
        <taxon>Bacillota</taxon>
        <taxon>Bacilli</taxon>
        <taxon>Bacillales</taxon>
        <taxon>Fictibacillaceae</taxon>
        <taxon>Fictibacillus</taxon>
    </lineage>
</organism>
<name>A0A1B1Z2V0_9BACL</name>
<accession>A0A1B1Z2V0</accession>
<evidence type="ECO:0000313" key="3">
    <source>
        <dbReference type="Proteomes" id="UP000077412"/>
    </source>
</evidence>
<dbReference type="OrthoDB" id="2932966at2"/>
<dbReference type="RefSeq" id="WP_066287952.1">
    <property type="nucleotide sequence ID" value="NZ_CP016761.1"/>
</dbReference>
<dbReference type="AlphaFoldDB" id="A0A1B1Z2V0"/>